<protein>
    <submittedName>
        <fullName evidence="1">Uncharacterized protein</fullName>
    </submittedName>
</protein>
<dbReference type="EMBL" id="CACRZD030000011">
    <property type="protein sequence ID" value="CAA6668412.1"/>
    <property type="molecule type" value="Genomic_DNA"/>
</dbReference>
<dbReference type="AlphaFoldDB" id="A0A7I8JG96"/>
<dbReference type="Proteomes" id="UP001189122">
    <property type="component" value="Unassembled WGS sequence"/>
</dbReference>
<keyword evidence="2" id="KW-1185">Reference proteome</keyword>
<organism evidence="1">
    <name type="scientific">Spirodela intermedia</name>
    <name type="common">Intermediate duckweed</name>
    <dbReference type="NCBI Taxonomy" id="51605"/>
    <lineage>
        <taxon>Eukaryota</taxon>
        <taxon>Viridiplantae</taxon>
        <taxon>Streptophyta</taxon>
        <taxon>Embryophyta</taxon>
        <taxon>Tracheophyta</taxon>
        <taxon>Spermatophyta</taxon>
        <taxon>Magnoliopsida</taxon>
        <taxon>Liliopsida</taxon>
        <taxon>Araceae</taxon>
        <taxon>Lemnoideae</taxon>
        <taxon>Spirodela</taxon>
    </lineage>
</organism>
<sequence>MLLLDFALWIIPFTLIVAPLRRFTSLLAQFQQIHENIRSPRHGIPSFWSLLAGSHL</sequence>
<dbReference type="EMBL" id="LR743598">
    <property type="protein sequence ID" value="CAA2629168.1"/>
    <property type="molecule type" value="Genomic_DNA"/>
</dbReference>
<gene>
    <name evidence="1" type="ORF">SI7747_11014806</name>
</gene>
<reference evidence="1 2" key="1">
    <citation type="submission" date="2019-12" db="EMBL/GenBank/DDBJ databases">
        <authorList>
            <person name="Scholz U."/>
            <person name="Mascher M."/>
            <person name="Fiebig A."/>
        </authorList>
    </citation>
    <scope>NUCLEOTIDE SEQUENCE</scope>
</reference>
<proteinExistence type="predicted"/>
<evidence type="ECO:0000313" key="2">
    <source>
        <dbReference type="Proteomes" id="UP001189122"/>
    </source>
</evidence>
<evidence type="ECO:0000313" key="1">
    <source>
        <dbReference type="EMBL" id="CAA2629168.1"/>
    </source>
</evidence>
<name>A0A7I8JG96_SPIIN</name>
<accession>A0A7I8JG96</accession>